<keyword evidence="6 12" id="KW-0418">Kinase</keyword>
<comment type="catalytic activity">
    <reaction evidence="1">
        <text>ATP + protein L-histidine = ADP + protein N-phospho-L-histidine.</text>
        <dbReference type="EC" id="2.7.13.3"/>
    </reaction>
</comment>
<dbReference type="SUPFAM" id="SSF55874">
    <property type="entry name" value="ATPase domain of HSP90 chaperone/DNA topoisomerase II/histidine kinase"/>
    <property type="match status" value="1"/>
</dbReference>
<dbReference type="CDD" id="cd16917">
    <property type="entry name" value="HATPase_UhpB-NarQ-NarX-like"/>
    <property type="match status" value="1"/>
</dbReference>
<evidence type="ECO:0000256" key="7">
    <source>
        <dbReference type="ARBA" id="ARBA00022840"/>
    </source>
</evidence>
<feature type="transmembrane region" description="Helical" evidence="10">
    <location>
        <begin position="7"/>
        <end position="28"/>
    </location>
</feature>
<evidence type="ECO:0000313" key="13">
    <source>
        <dbReference type="Proteomes" id="UP001519345"/>
    </source>
</evidence>
<keyword evidence="8" id="KW-0902">Two-component regulatory system</keyword>
<evidence type="ECO:0000313" key="12">
    <source>
        <dbReference type="EMBL" id="MBP1969086.1"/>
    </source>
</evidence>
<feature type="domain" description="Signal transduction histidine kinase subgroup 3 dimerisation and phosphoacceptor" evidence="11">
    <location>
        <begin position="174"/>
        <end position="237"/>
    </location>
</feature>
<dbReference type="Gene3D" id="1.20.5.1930">
    <property type="match status" value="1"/>
</dbReference>
<evidence type="ECO:0000256" key="10">
    <source>
        <dbReference type="SAM" id="Phobius"/>
    </source>
</evidence>
<dbReference type="Proteomes" id="UP001519345">
    <property type="component" value="Unassembled WGS sequence"/>
</dbReference>
<evidence type="ECO:0000256" key="6">
    <source>
        <dbReference type="ARBA" id="ARBA00022777"/>
    </source>
</evidence>
<dbReference type="Gene3D" id="3.30.565.10">
    <property type="entry name" value="Histidine kinase-like ATPase, C-terminal domain"/>
    <property type="match status" value="1"/>
</dbReference>
<dbReference type="InterPro" id="IPR050482">
    <property type="entry name" value="Sensor_HK_TwoCompSys"/>
</dbReference>
<dbReference type="InterPro" id="IPR036890">
    <property type="entry name" value="HATPase_C_sf"/>
</dbReference>
<keyword evidence="9" id="KW-0175">Coiled coil</keyword>
<proteinExistence type="predicted"/>
<feature type="transmembrane region" description="Helical" evidence="10">
    <location>
        <begin position="98"/>
        <end position="128"/>
    </location>
</feature>
<keyword evidence="13" id="KW-1185">Reference proteome</keyword>
<evidence type="ECO:0000256" key="8">
    <source>
        <dbReference type="ARBA" id="ARBA00023012"/>
    </source>
</evidence>
<gene>
    <name evidence="12" type="ORF">J2Z83_001189</name>
</gene>
<evidence type="ECO:0000256" key="1">
    <source>
        <dbReference type="ARBA" id="ARBA00000085"/>
    </source>
</evidence>
<keyword evidence="4" id="KW-0808">Transferase</keyword>
<keyword evidence="10" id="KW-1133">Transmembrane helix</keyword>
<name>A0ABS4IF49_9BACI</name>
<sequence length="372" mass="41896">MDKSNFTLLRGTTIFRVIFIMFLLALWLNGDAAIEAFLLIMILSTMVVVRWRFEPPGWTVLVDQLACILVIPFWPQAWLGMTLPLFESALKGKALYSIPLLLVGASFAIPSIFTVFFLLLSLGLGWLIKETTVLVRNLQKEADQDRQDRYELEKLKGDLLEANIKTAYMAELTERTRIARDLHDHVGHELTGATLALQAFEQLWKEDNAKAEEVFRQVSERLNDSVTHLRETVHNTKSDITMGSSRLEKICEAYQACDVTWQADGDTMRVPVYIWGILEPVLKEALTNVSRHSNANHVDVFLDVSKKIVRLHVSDNGKTKHTSEAGIGIRNLQTRAKAVGGNISFSSSDRGFQLVCVLPLESNHIFSADKKA</sequence>
<evidence type="ECO:0000259" key="11">
    <source>
        <dbReference type="Pfam" id="PF07730"/>
    </source>
</evidence>
<feature type="transmembrane region" description="Helical" evidence="10">
    <location>
        <begin position="34"/>
        <end position="53"/>
    </location>
</feature>
<accession>A0ABS4IF49</accession>
<evidence type="ECO:0000256" key="2">
    <source>
        <dbReference type="ARBA" id="ARBA00012438"/>
    </source>
</evidence>
<reference evidence="12 13" key="1">
    <citation type="submission" date="2021-03" db="EMBL/GenBank/DDBJ databases">
        <title>Genomic Encyclopedia of Type Strains, Phase IV (KMG-IV): sequencing the most valuable type-strain genomes for metagenomic binning, comparative biology and taxonomic classification.</title>
        <authorList>
            <person name="Goeker M."/>
        </authorList>
    </citation>
    <scope>NUCLEOTIDE SEQUENCE [LARGE SCALE GENOMIC DNA]</scope>
    <source>
        <strain evidence="12 13">DSM 25609</strain>
    </source>
</reference>
<comment type="caution">
    <text evidence="12">The sequence shown here is derived from an EMBL/GenBank/DDBJ whole genome shotgun (WGS) entry which is preliminary data.</text>
</comment>
<feature type="transmembrane region" description="Helical" evidence="10">
    <location>
        <begin position="65"/>
        <end position="86"/>
    </location>
</feature>
<dbReference type="PANTHER" id="PTHR24421:SF10">
    <property type="entry name" value="NITRATE_NITRITE SENSOR PROTEIN NARQ"/>
    <property type="match status" value="1"/>
</dbReference>
<dbReference type="InterPro" id="IPR011712">
    <property type="entry name" value="Sig_transdc_His_kin_sub3_dim/P"/>
</dbReference>
<keyword evidence="10" id="KW-0472">Membrane</keyword>
<protein>
    <recommendedName>
        <fullName evidence="2">histidine kinase</fullName>
        <ecNumber evidence="2">2.7.13.3</ecNumber>
    </recommendedName>
</protein>
<evidence type="ECO:0000256" key="4">
    <source>
        <dbReference type="ARBA" id="ARBA00022679"/>
    </source>
</evidence>
<evidence type="ECO:0000256" key="3">
    <source>
        <dbReference type="ARBA" id="ARBA00022553"/>
    </source>
</evidence>
<dbReference type="GO" id="GO:0016301">
    <property type="term" value="F:kinase activity"/>
    <property type="evidence" value="ECO:0007669"/>
    <property type="project" value="UniProtKB-KW"/>
</dbReference>
<evidence type="ECO:0000256" key="5">
    <source>
        <dbReference type="ARBA" id="ARBA00022741"/>
    </source>
</evidence>
<feature type="coiled-coil region" evidence="9">
    <location>
        <begin position="128"/>
        <end position="155"/>
    </location>
</feature>
<dbReference type="PANTHER" id="PTHR24421">
    <property type="entry name" value="NITRATE/NITRITE SENSOR PROTEIN NARX-RELATED"/>
    <property type="match status" value="1"/>
</dbReference>
<dbReference type="RefSeq" id="WP_209462294.1">
    <property type="nucleotide sequence ID" value="NZ_CP110224.1"/>
</dbReference>
<keyword evidence="10" id="KW-0812">Transmembrane</keyword>
<keyword evidence="5" id="KW-0547">Nucleotide-binding</keyword>
<organism evidence="12 13">
    <name type="scientific">Virgibacillus natechei</name>
    <dbReference type="NCBI Taxonomy" id="1216297"/>
    <lineage>
        <taxon>Bacteria</taxon>
        <taxon>Bacillati</taxon>
        <taxon>Bacillota</taxon>
        <taxon>Bacilli</taxon>
        <taxon>Bacillales</taxon>
        <taxon>Bacillaceae</taxon>
        <taxon>Virgibacillus</taxon>
    </lineage>
</organism>
<keyword evidence="7" id="KW-0067">ATP-binding</keyword>
<dbReference type="EC" id="2.7.13.3" evidence="2"/>
<dbReference type="EMBL" id="JAGGKX010000004">
    <property type="protein sequence ID" value="MBP1969086.1"/>
    <property type="molecule type" value="Genomic_DNA"/>
</dbReference>
<keyword evidence="3" id="KW-0597">Phosphoprotein</keyword>
<dbReference type="Pfam" id="PF07730">
    <property type="entry name" value="HisKA_3"/>
    <property type="match status" value="1"/>
</dbReference>
<evidence type="ECO:0000256" key="9">
    <source>
        <dbReference type="SAM" id="Coils"/>
    </source>
</evidence>